<dbReference type="Gene3D" id="3.40.50.11550">
    <property type="match status" value="2"/>
</dbReference>
<dbReference type="AlphaFoldDB" id="A0A8B4S9G7"/>
<comment type="caution">
    <text evidence="2">The sequence shown here is derived from an EMBL/GenBank/DDBJ whole genome shotgun (WGS) entry which is preliminary data.</text>
</comment>
<evidence type="ECO:0000313" key="2">
    <source>
        <dbReference type="EMBL" id="SUY79894.1"/>
    </source>
</evidence>
<evidence type="ECO:0000259" key="1">
    <source>
        <dbReference type="Pfam" id="PF04187"/>
    </source>
</evidence>
<dbReference type="Pfam" id="PF04187">
    <property type="entry name" value="Cofac_haem_bdg"/>
    <property type="match status" value="1"/>
</dbReference>
<protein>
    <submittedName>
        <fullName evidence="2">Uncharacterized iron-regulated protein</fullName>
    </submittedName>
</protein>
<dbReference type="Proteomes" id="UP000255070">
    <property type="component" value="Unassembled WGS sequence"/>
</dbReference>
<dbReference type="SUPFAM" id="SSF159501">
    <property type="entry name" value="EreA/ChaN-like"/>
    <property type="match status" value="1"/>
</dbReference>
<reference evidence="2 3" key="1">
    <citation type="submission" date="2018-06" db="EMBL/GenBank/DDBJ databases">
        <authorList>
            <consortium name="Pathogen Informatics"/>
            <person name="Doyle S."/>
        </authorList>
    </citation>
    <scope>NUCLEOTIDE SEQUENCE [LARGE SCALE GENOMIC DNA]</scope>
    <source>
        <strain evidence="2 3">NCTC10698</strain>
    </source>
</reference>
<dbReference type="CDD" id="cd14727">
    <property type="entry name" value="ChanN-like"/>
    <property type="match status" value="1"/>
</dbReference>
<evidence type="ECO:0000313" key="3">
    <source>
        <dbReference type="Proteomes" id="UP000255070"/>
    </source>
</evidence>
<accession>A0A8B4S9G7</accession>
<organism evidence="2 3">
    <name type="scientific">Comamonas testosteroni</name>
    <name type="common">Pseudomonas testosteroni</name>
    <dbReference type="NCBI Taxonomy" id="285"/>
    <lineage>
        <taxon>Bacteria</taxon>
        <taxon>Pseudomonadati</taxon>
        <taxon>Pseudomonadota</taxon>
        <taxon>Betaproteobacteria</taxon>
        <taxon>Burkholderiales</taxon>
        <taxon>Comamonadaceae</taxon>
        <taxon>Comamonas</taxon>
    </lineage>
</organism>
<keyword evidence="3" id="KW-1185">Reference proteome</keyword>
<sequence length="334" mass="36226">MPRSIAVKLGGQSRYEIYSYEAMPRLRRTQSAHMWTFISAAQPRQRFNRFNPSAMTALAGALLLGGCAHQSARLTSDTEWQRTLGQWAGTPIILLGEQHDQIAHHQWEASTVRHLAAQDRLAALVVEMAPAGGSTRGLPASASDEEVKTALQWAQGGGPGGWPWQDYGPVVMAAVKAGVPVLGGNLPRPRMKQAMGESRYDAHLPAAGWQLQLDAIKDGHCGLLPESQFAPMARIQLARDEAMAGVTETAVRELGQPGKSVLLVAGRGHVRSDIGVPTWLPGDFKQKVAIAQSDKAQTAITMKADKQLTLEGNASEDQCQQLREQWKNKPAPKP</sequence>
<dbReference type="EMBL" id="UFXL01000001">
    <property type="protein sequence ID" value="SUY79894.1"/>
    <property type="molecule type" value="Genomic_DNA"/>
</dbReference>
<dbReference type="InterPro" id="IPR007314">
    <property type="entry name" value="Cofac_haem-bd_dom"/>
</dbReference>
<proteinExistence type="predicted"/>
<feature type="domain" description="Haem-binding uptake Tiki superfamily ChaN" evidence="1">
    <location>
        <begin position="85"/>
        <end position="280"/>
    </location>
</feature>
<gene>
    <name evidence="2" type="ORF">NCTC10698_04841</name>
</gene>
<name>A0A8B4S9G7_COMTE</name>